<reference evidence="1" key="1">
    <citation type="submission" date="2019-08" db="EMBL/GenBank/DDBJ databases">
        <authorList>
            <person name="Kucharzyk K."/>
            <person name="Murdoch R.W."/>
            <person name="Higgins S."/>
            <person name="Loffler F."/>
        </authorList>
    </citation>
    <scope>NUCLEOTIDE SEQUENCE</scope>
</reference>
<protein>
    <submittedName>
        <fullName evidence="1">Uncharacterized protein</fullName>
    </submittedName>
</protein>
<accession>A0A645IG53</accession>
<organism evidence="1">
    <name type="scientific">bioreactor metagenome</name>
    <dbReference type="NCBI Taxonomy" id="1076179"/>
    <lineage>
        <taxon>unclassified sequences</taxon>
        <taxon>metagenomes</taxon>
        <taxon>ecological metagenomes</taxon>
    </lineage>
</organism>
<dbReference type="EMBL" id="VSSQ01114323">
    <property type="protein sequence ID" value="MPN50291.1"/>
    <property type="molecule type" value="Genomic_DNA"/>
</dbReference>
<comment type="caution">
    <text evidence="1">The sequence shown here is derived from an EMBL/GenBank/DDBJ whole genome shotgun (WGS) entry which is preliminary data.</text>
</comment>
<evidence type="ECO:0000313" key="1">
    <source>
        <dbReference type="EMBL" id="MPN50291.1"/>
    </source>
</evidence>
<name>A0A645IG53_9ZZZZ</name>
<gene>
    <name evidence="1" type="ORF">SDC9_197917</name>
</gene>
<proteinExistence type="predicted"/>
<dbReference type="AlphaFoldDB" id="A0A645IG53"/>
<sequence length="120" mass="13489">MKPAKQTKRARSARHLFCIGDRVANARVRAARNHECPLRQRQHKRGVVPERVALPTAAAGGERFANRAIKLKGKDARNLAEAPNVLADPPRLCAQLERNPSGQFIERHRRTCVRALMALR</sequence>